<evidence type="ECO:0000313" key="1">
    <source>
        <dbReference type="EMBL" id="JAH62797.1"/>
    </source>
</evidence>
<proteinExistence type="predicted"/>
<organism evidence="1">
    <name type="scientific">Anguilla anguilla</name>
    <name type="common">European freshwater eel</name>
    <name type="synonym">Muraena anguilla</name>
    <dbReference type="NCBI Taxonomy" id="7936"/>
    <lineage>
        <taxon>Eukaryota</taxon>
        <taxon>Metazoa</taxon>
        <taxon>Chordata</taxon>
        <taxon>Craniata</taxon>
        <taxon>Vertebrata</taxon>
        <taxon>Euteleostomi</taxon>
        <taxon>Actinopterygii</taxon>
        <taxon>Neopterygii</taxon>
        <taxon>Teleostei</taxon>
        <taxon>Anguilliformes</taxon>
        <taxon>Anguillidae</taxon>
        <taxon>Anguilla</taxon>
    </lineage>
</organism>
<accession>A0A0E9UAQ1</accession>
<name>A0A0E9UAQ1_ANGAN</name>
<sequence>MTAIHFLCIPLATKFSSAKMGDRRLLWNVTVAYGVS</sequence>
<dbReference type="EMBL" id="GBXM01045780">
    <property type="protein sequence ID" value="JAH62797.1"/>
    <property type="molecule type" value="Transcribed_RNA"/>
</dbReference>
<reference evidence="1" key="2">
    <citation type="journal article" date="2015" name="Fish Shellfish Immunol.">
        <title>Early steps in the European eel (Anguilla anguilla)-Vibrio vulnificus interaction in the gills: Role of the RtxA13 toxin.</title>
        <authorList>
            <person name="Callol A."/>
            <person name="Pajuelo D."/>
            <person name="Ebbesson L."/>
            <person name="Teles M."/>
            <person name="MacKenzie S."/>
            <person name="Amaro C."/>
        </authorList>
    </citation>
    <scope>NUCLEOTIDE SEQUENCE</scope>
</reference>
<protein>
    <submittedName>
        <fullName evidence="1">Uncharacterized protein</fullName>
    </submittedName>
</protein>
<dbReference type="AlphaFoldDB" id="A0A0E9UAQ1"/>
<reference evidence="1" key="1">
    <citation type="submission" date="2014-11" db="EMBL/GenBank/DDBJ databases">
        <authorList>
            <person name="Amaro Gonzalez C."/>
        </authorList>
    </citation>
    <scope>NUCLEOTIDE SEQUENCE</scope>
</reference>